<evidence type="ECO:0000313" key="4">
    <source>
        <dbReference type="Proteomes" id="UP001500839"/>
    </source>
</evidence>
<dbReference type="InterPro" id="IPR045851">
    <property type="entry name" value="AMP-bd_C_sf"/>
</dbReference>
<dbReference type="Gene3D" id="3.30.300.30">
    <property type="match status" value="1"/>
</dbReference>
<dbReference type="InterPro" id="IPR025110">
    <property type="entry name" value="AMP-bd_C"/>
</dbReference>
<reference evidence="4" key="1">
    <citation type="journal article" date="2019" name="Int. J. Syst. Evol. Microbiol.">
        <title>The Global Catalogue of Microorganisms (GCM) 10K type strain sequencing project: providing services to taxonomists for standard genome sequencing and annotation.</title>
        <authorList>
            <consortium name="The Broad Institute Genomics Platform"/>
            <consortium name="The Broad Institute Genome Sequencing Center for Infectious Disease"/>
            <person name="Wu L."/>
            <person name="Ma J."/>
        </authorList>
    </citation>
    <scope>NUCLEOTIDE SEQUENCE [LARGE SCALE GENOMIC DNA]</scope>
    <source>
        <strain evidence="4">JCM 18542</strain>
    </source>
</reference>
<dbReference type="Pfam" id="PF00501">
    <property type="entry name" value="AMP-binding"/>
    <property type="match status" value="1"/>
</dbReference>
<accession>A0ABP9CE94</accession>
<evidence type="ECO:0000259" key="2">
    <source>
        <dbReference type="Pfam" id="PF13193"/>
    </source>
</evidence>
<dbReference type="InterPro" id="IPR050237">
    <property type="entry name" value="ATP-dep_AMP-bd_enzyme"/>
</dbReference>
<dbReference type="PANTHER" id="PTHR43767">
    <property type="entry name" value="LONG-CHAIN-FATTY-ACID--COA LIGASE"/>
    <property type="match status" value="1"/>
</dbReference>
<dbReference type="InterPro" id="IPR000873">
    <property type="entry name" value="AMP-dep_synth/lig_dom"/>
</dbReference>
<sequence>MPDRIAIESGDRSRTYAQMDERANRLAHHLIAQGVRPGDRVGLYSRNTIECIEAMIAIFKARAVMVNVNFRYVEKELTHILDDSDAVALIYERQYSDKVAAILPGLPKITATVVIEDGTDAQYGAHGAALYEDALAAQPGERNFGERSGDDLYFLYTGGTTGMPKGVMWRQEDVWRVLGGGINFVTGEYVADEWQLANEGAGNPQMVRYPIPPFIHGGSQWAVFQSLFTAGKAVVYPEFDGDFAWQVIEKHGVNVLFIVGDAMARPMIDGLLSGKHDTSTLYAIASSAALFSPSVKRQYLDALPNTVLTDSIGSSETGFSGMGLITKDTKLDSGPRVKIDESTKVLGEDGEPVEPGSGQVGLLARCGILPIGYHKDEAKTAKTFQTINGVRYSIPGDYATVDADGTVTMLGRGSVSINTGGEKVFPEEVEGALKAHPDVFDALVVGIPDDRMGSAVAAVVAVRDDAVPSFDSVDAAAREHIAGYKTPRALWFVDEIKRSPAGKPDYKWAASITESRPADARKAAAATNS</sequence>
<gene>
    <name evidence="3" type="ORF">GCM10023353_10910</name>
</gene>
<evidence type="ECO:0000313" key="3">
    <source>
        <dbReference type="EMBL" id="GAA4808906.1"/>
    </source>
</evidence>
<dbReference type="EMBL" id="BAABKQ010000001">
    <property type="protein sequence ID" value="GAA4808906.1"/>
    <property type="molecule type" value="Genomic_DNA"/>
</dbReference>
<feature type="domain" description="AMP-dependent synthetase/ligase" evidence="1">
    <location>
        <begin position="2"/>
        <end position="357"/>
    </location>
</feature>
<feature type="domain" description="AMP-binding enzyme C-terminal" evidence="2">
    <location>
        <begin position="428"/>
        <end position="503"/>
    </location>
</feature>
<name>A0ABP9CE94_9ACTN</name>
<proteinExistence type="predicted"/>
<dbReference type="InterPro" id="IPR020845">
    <property type="entry name" value="AMP-binding_CS"/>
</dbReference>
<keyword evidence="4" id="KW-1185">Reference proteome</keyword>
<comment type="caution">
    <text evidence="3">The sequence shown here is derived from an EMBL/GenBank/DDBJ whole genome shotgun (WGS) entry which is preliminary data.</text>
</comment>
<dbReference type="NCBIfam" id="NF005863">
    <property type="entry name" value="PRK07798.1"/>
    <property type="match status" value="1"/>
</dbReference>
<dbReference type="PROSITE" id="PS00455">
    <property type="entry name" value="AMP_BINDING"/>
    <property type="match status" value="1"/>
</dbReference>
<dbReference type="InterPro" id="IPR042099">
    <property type="entry name" value="ANL_N_sf"/>
</dbReference>
<dbReference type="Proteomes" id="UP001500839">
    <property type="component" value="Unassembled WGS sequence"/>
</dbReference>
<dbReference type="PANTHER" id="PTHR43767:SF1">
    <property type="entry name" value="NONRIBOSOMAL PEPTIDE SYNTHASE PES1 (EUROFUNG)-RELATED"/>
    <property type="match status" value="1"/>
</dbReference>
<dbReference type="SUPFAM" id="SSF56801">
    <property type="entry name" value="Acetyl-CoA synthetase-like"/>
    <property type="match status" value="1"/>
</dbReference>
<dbReference type="Gene3D" id="3.40.50.12780">
    <property type="entry name" value="N-terminal domain of ligase-like"/>
    <property type="match status" value="1"/>
</dbReference>
<evidence type="ECO:0000259" key="1">
    <source>
        <dbReference type="Pfam" id="PF00501"/>
    </source>
</evidence>
<dbReference type="Pfam" id="PF13193">
    <property type="entry name" value="AMP-binding_C"/>
    <property type="match status" value="1"/>
</dbReference>
<protein>
    <submittedName>
        <fullName evidence="3">Acyl-CoA synthetase</fullName>
    </submittedName>
</protein>
<organism evidence="3 4">
    <name type="scientific">Tomitella cavernea</name>
    <dbReference type="NCBI Taxonomy" id="1387982"/>
    <lineage>
        <taxon>Bacteria</taxon>
        <taxon>Bacillati</taxon>
        <taxon>Actinomycetota</taxon>
        <taxon>Actinomycetes</taxon>
        <taxon>Mycobacteriales</taxon>
        <taxon>Tomitella</taxon>
    </lineage>
</organism>